<proteinExistence type="predicted"/>
<gene>
    <name evidence="2" type="ORF">Taro_008971</name>
</gene>
<keyword evidence="3" id="KW-1185">Reference proteome</keyword>
<feature type="region of interest" description="Disordered" evidence="1">
    <location>
        <begin position="1"/>
        <end position="24"/>
    </location>
</feature>
<organism evidence="2 3">
    <name type="scientific">Colocasia esculenta</name>
    <name type="common">Wild taro</name>
    <name type="synonym">Arum esculentum</name>
    <dbReference type="NCBI Taxonomy" id="4460"/>
    <lineage>
        <taxon>Eukaryota</taxon>
        <taxon>Viridiplantae</taxon>
        <taxon>Streptophyta</taxon>
        <taxon>Embryophyta</taxon>
        <taxon>Tracheophyta</taxon>
        <taxon>Spermatophyta</taxon>
        <taxon>Magnoliopsida</taxon>
        <taxon>Liliopsida</taxon>
        <taxon>Araceae</taxon>
        <taxon>Aroideae</taxon>
        <taxon>Colocasieae</taxon>
        <taxon>Colocasia</taxon>
    </lineage>
</organism>
<name>A0A843U2Q0_COLES</name>
<dbReference type="Proteomes" id="UP000652761">
    <property type="component" value="Unassembled WGS sequence"/>
</dbReference>
<sequence length="98" mass="11088">MGREEQARAQEERRTTGENRGSSSTSLCIDWAIASLTFVQRPIMKVAAFSYVFRLGSESRPDQATRFQCLVVMRIQWTPMGQGKSEEHPSYGESTVLE</sequence>
<evidence type="ECO:0000256" key="1">
    <source>
        <dbReference type="SAM" id="MobiDB-lite"/>
    </source>
</evidence>
<protein>
    <submittedName>
        <fullName evidence="2">Uncharacterized protein</fullName>
    </submittedName>
</protein>
<reference evidence="2" key="1">
    <citation type="submission" date="2017-07" db="EMBL/GenBank/DDBJ databases">
        <title>Taro Niue Genome Assembly and Annotation.</title>
        <authorList>
            <person name="Atibalentja N."/>
            <person name="Keating K."/>
            <person name="Fields C.J."/>
        </authorList>
    </citation>
    <scope>NUCLEOTIDE SEQUENCE</scope>
    <source>
        <strain evidence="2">Niue_2</strain>
        <tissue evidence="2">Leaf</tissue>
    </source>
</reference>
<dbReference type="AlphaFoldDB" id="A0A843U2Q0"/>
<feature type="compositionally biased region" description="Basic and acidic residues" evidence="1">
    <location>
        <begin position="1"/>
        <end position="17"/>
    </location>
</feature>
<dbReference type="EMBL" id="NMUH01000306">
    <property type="protein sequence ID" value="MQL76576.1"/>
    <property type="molecule type" value="Genomic_DNA"/>
</dbReference>
<evidence type="ECO:0000313" key="3">
    <source>
        <dbReference type="Proteomes" id="UP000652761"/>
    </source>
</evidence>
<comment type="caution">
    <text evidence="2">The sequence shown here is derived from an EMBL/GenBank/DDBJ whole genome shotgun (WGS) entry which is preliminary data.</text>
</comment>
<evidence type="ECO:0000313" key="2">
    <source>
        <dbReference type="EMBL" id="MQL76576.1"/>
    </source>
</evidence>
<accession>A0A843U2Q0</accession>